<keyword evidence="1" id="KW-0732">Signal</keyword>
<dbReference type="Proteomes" id="UP001500841">
    <property type="component" value="Unassembled WGS sequence"/>
</dbReference>
<dbReference type="Pfam" id="PF05299">
    <property type="entry name" value="Peptidase_M61"/>
    <property type="match status" value="1"/>
</dbReference>
<dbReference type="SUPFAM" id="SSF50156">
    <property type="entry name" value="PDZ domain-like"/>
    <property type="match status" value="1"/>
</dbReference>
<dbReference type="Pfam" id="PF17899">
    <property type="entry name" value="Peptidase_M61_N"/>
    <property type="match status" value="1"/>
</dbReference>
<accession>A0ABP7X3F3</accession>
<evidence type="ECO:0000313" key="3">
    <source>
        <dbReference type="EMBL" id="GAA4103125.1"/>
    </source>
</evidence>
<feature type="chain" id="PRO_5045667936" evidence="1">
    <location>
        <begin position="20"/>
        <end position="621"/>
    </location>
</feature>
<dbReference type="EMBL" id="BAABCV010000012">
    <property type="protein sequence ID" value="GAA4103125.1"/>
    <property type="molecule type" value="Genomic_DNA"/>
</dbReference>
<name>A0ABP7X3F3_9SPHI</name>
<dbReference type="PIRSF" id="PIRSF016493">
    <property type="entry name" value="Glycyl_aminpptds"/>
    <property type="match status" value="1"/>
</dbReference>
<comment type="caution">
    <text evidence="3">The sequence shown here is derived from an EMBL/GenBank/DDBJ whole genome shotgun (WGS) entry which is preliminary data.</text>
</comment>
<feature type="domain" description="PDZ" evidence="2">
    <location>
        <begin position="506"/>
        <end position="577"/>
    </location>
</feature>
<dbReference type="SMART" id="SM00228">
    <property type="entry name" value="PDZ"/>
    <property type="match status" value="1"/>
</dbReference>
<dbReference type="InterPro" id="IPR007963">
    <property type="entry name" value="Peptidase_M61_catalytic"/>
</dbReference>
<evidence type="ECO:0000313" key="4">
    <source>
        <dbReference type="Proteomes" id="UP001500841"/>
    </source>
</evidence>
<dbReference type="SUPFAM" id="SSF55486">
    <property type="entry name" value="Metalloproteases ('zincins'), catalytic domain"/>
    <property type="match status" value="1"/>
</dbReference>
<evidence type="ECO:0000256" key="1">
    <source>
        <dbReference type="SAM" id="SignalP"/>
    </source>
</evidence>
<gene>
    <name evidence="3" type="ORF">GCM10022392_30460</name>
</gene>
<dbReference type="InterPro" id="IPR001478">
    <property type="entry name" value="PDZ"/>
</dbReference>
<dbReference type="RefSeq" id="WP_345106421.1">
    <property type="nucleotide sequence ID" value="NZ_BAABCV010000012.1"/>
</dbReference>
<dbReference type="Gene3D" id="1.10.390.10">
    <property type="entry name" value="Neutral Protease Domain 2"/>
    <property type="match status" value="1"/>
</dbReference>
<proteinExistence type="predicted"/>
<dbReference type="Gene3D" id="2.30.42.10">
    <property type="match status" value="1"/>
</dbReference>
<dbReference type="Pfam" id="PF13180">
    <property type="entry name" value="PDZ_2"/>
    <property type="match status" value="1"/>
</dbReference>
<organism evidence="3 4">
    <name type="scientific">Mucilaginibacter panaciglaebae</name>
    <dbReference type="NCBI Taxonomy" id="502331"/>
    <lineage>
        <taxon>Bacteria</taxon>
        <taxon>Pseudomonadati</taxon>
        <taxon>Bacteroidota</taxon>
        <taxon>Sphingobacteriia</taxon>
        <taxon>Sphingobacteriales</taxon>
        <taxon>Sphingobacteriaceae</taxon>
        <taxon>Mucilaginibacter</taxon>
    </lineage>
</organism>
<protein>
    <submittedName>
        <fullName evidence="3">M61 family metallopeptidase</fullName>
    </submittedName>
</protein>
<dbReference type="InterPro" id="IPR024191">
    <property type="entry name" value="Peptidase_M61"/>
</dbReference>
<feature type="signal peptide" evidence="1">
    <location>
        <begin position="1"/>
        <end position="19"/>
    </location>
</feature>
<dbReference type="InterPro" id="IPR027268">
    <property type="entry name" value="Peptidase_M4/M1_CTD_sf"/>
</dbReference>
<evidence type="ECO:0000259" key="2">
    <source>
        <dbReference type="SMART" id="SM00228"/>
    </source>
</evidence>
<reference evidence="4" key="1">
    <citation type="journal article" date="2019" name="Int. J. Syst. Evol. Microbiol.">
        <title>The Global Catalogue of Microorganisms (GCM) 10K type strain sequencing project: providing services to taxonomists for standard genome sequencing and annotation.</title>
        <authorList>
            <consortium name="The Broad Institute Genomics Platform"/>
            <consortium name="The Broad Institute Genome Sequencing Center for Infectious Disease"/>
            <person name="Wu L."/>
            <person name="Ma J."/>
        </authorList>
    </citation>
    <scope>NUCLEOTIDE SEQUENCE [LARGE SCALE GENOMIC DNA]</scope>
    <source>
        <strain evidence="4">JCM 17085</strain>
    </source>
</reference>
<dbReference type="InterPro" id="IPR040756">
    <property type="entry name" value="Peptidase_M61_N"/>
</dbReference>
<dbReference type="InterPro" id="IPR036034">
    <property type="entry name" value="PDZ_sf"/>
</dbReference>
<dbReference type="Gene3D" id="2.60.40.3650">
    <property type="match status" value="1"/>
</dbReference>
<sequence length="621" mass="68676">MKKQFLVGALTLAMVGAFAQAPQKPISYSISFPNAQHHEAEVAMTISPAPGGPLVLHMSRSSAGRYATHEFGKNVYNVKATDSNGRALIIKQIAGDVYQIANHGNAVKVSYTLYANWTDGTYAGIDQSHAHLNMPAVFMWLAGAEKRPIRFEFQDLQKYNWKVATQLKHEEANIYSAPNMQYMMDSPTELSDFKETHWNVTNSDGKKERINLTVHSNDDQGTIDNLGQMVQKVVQEEKAVFGELPTYDYGEYTFLDDVYPNNAGDGMEHRNSTCIVDAADKVAGNEIGLLSTFAHEYFHSWNVKRIRPKSLEPFDFTHANMSNELWFAEGFTQYYGELLLVRAGFHDVNEYGATLSGLVNSVLITPGAMKYPATEMSRKSVFTDAGVAIDPTNYQNNFTTYYYYGGAIALALDLRLRSEFNLTLDDYMRSVWLSRGRVMKPYTVADLQTDLGAITKSPKFAADFFDKYINGIEKNDYEALLAKAGLVLRKRAPGRPWIGLPPDFTGGRAAILRGVGAGYPIVISPVKNTPVYKAGLDAGDVIVKADGKDVTDAASVNAVFADKKPGDKVTIIYNNRSGQHTTTLLVEESPALEIVTFEKTGLSLSANQKAFRGAWLSSKVK</sequence>
<keyword evidence="4" id="KW-1185">Reference proteome</keyword>